<dbReference type="Pfam" id="PF21993">
    <property type="entry name" value="TetR_C_13_2"/>
    <property type="match status" value="1"/>
</dbReference>
<dbReference type="RefSeq" id="WP_104509322.1">
    <property type="nucleotide sequence ID" value="NZ_JACIGC010000028.1"/>
</dbReference>
<evidence type="ECO:0000256" key="1">
    <source>
        <dbReference type="ARBA" id="ARBA00023015"/>
    </source>
</evidence>
<keyword evidence="2" id="KW-0238">DNA-binding</keyword>
<dbReference type="Gene3D" id="1.10.357.10">
    <property type="entry name" value="Tetracycline Repressor, domain 2"/>
    <property type="match status" value="1"/>
</dbReference>
<dbReference type="PRINTS" id="PR00455">
    <property type="entry name" value="HTHTETR"/>
</dbReference>
<dbReference type="PANTHER" id="PTHR47506">
    <property type="entry name" value="TRANSCRIPTIONAL REGULATORY PROTEIN"/>
    <property type="match status" value="1"/>
</dbReference>
<dbReference type="SUPFAM" id="SSF48498">
    <property type="entry name" value="Tetracyclin repressor-like, C-terminal domain"/>
    <property type="match status" value="1"/>
</dbReference>
<dbReference type="OrthoDB" id="9798857at2"/>
<evidence type="ECO:0000256" key="2">
    <source>
        <dbReference type="ARBA" id="ARBA00023125"/>
    </source>
</evidence>
<dbReference type="InterPro" id="IPR054156">
    <property type="entry name" value="YxaF_TetR_C"/>
</dbReference>
<name>A0A2S6N0Q6_9HYPH</name>
<keyword evidence="1" id="KW-0805">Transcription regulation</keyword>
<dbReference type="GO" id="GO:0003677">
    <property type="term" value="F:DNA binding"/>
    <property type="evidence" value="ECO:0007669"/>
    <property type="project" value="UniProtKB-UniRule"/>
</dbReference>
<dbReference type="Pfam" id="PF00440">
    <property type="entry name" value="TetR_N"/>
    <property type="match status" value="1"/>
</dbReference>
<sequence length="191" mass="20307">MRVTRAQAAENHQRVIDVASGLFKEHGFDGIGLTDVMKAAGLTHGGFYKQFASKDDLVASACKRAVEKARERWVAAASAGGEAPLQALVKFYLSEQHRDEIAEGCPLVALASDASRHSDAVREEFEAGIKGVLEILDQSVAPAEGEPTRDKSLATLSMMAGALLLSRVVNDEALSRRFLTAAASELVASAP</sequence>
<dbReference type="Proteomes" id="UP000239089">
    <property type="component" value="Unassembled WGS sequence"/>
</dbReference>
<evidence type="ECO:0000313" key="4">
    <source>
        <dbReference type="EMBL" id="PPQ28178.1"/>
    </source>
</evidence>
<evidence type="ECO:0000256" key="3">
    <source>
        <dbReference type="ARBA" id="ARBA00023163"/>
    </source>
</evidence>
<dbReference type="AlphaFoldDB" id="A0A2S6N0Q6"/>
<dbReference type="PROSITE" id="PS50977">
    <property type="entry name" value="HTH_TETR_2"/>
    <property type="match status" value="1"/>
</dbReference>
<dbReference type="EMBL" id="NHSJ01000114">
    <property type="protein sequence ID" value="PPQ28178.1"/>
    <property type="molecule type" value="Genomic_DNA"/>
</dbReference>
<dbReference type="SUPFAM" id="SSF46689">
    <property type="entry name" value="Homeodomain-like"/>
    <property type="match status" value="1"/>
</dbReference>
<evidence type="ECO:0000313" key="5">
    <source>
        <dbReference type="Proteomes" id="UP000239089"/>
    </source>
</evidence>
<dbReference type="Gene3D" id="1.10.10.60">
    <property type="entry name" value="Homeodomain-like"/>
    <property type="match status" value="1"/>
</dbReference>
<dbReference type="InterPro" id="IPR036271">
    <property type="entry name" value="Tet_transcr_reg_TetR-rel_C_sf"/>
</dbReference>
<keyword evidence="3" id="KW-0804">Transcription</keyword>
<reference evidence="4 5" key="1">
    <citation type="journal article" date="2018" name="Arch. Microbiol.">
        <title>New insights into the metabolic potential of the phototrophic purple bacterium Rhodopila globiformis DSM 161(T) from its draft genome sequence and evidence for a vanadium-dependent nitrogenase.</title>
        <authorList>
            <person name="Imhoff J.F."/>
            <person name="Rahn T."/>
            <person name="Kunzel S."/>
            <person name="Neulinger S.C."/>
        </authorList>
    </citation>
    <scope>NUCLEOTIDE SEQUENCE [LARGE SCALE GENOMIC DNA]</scope>
    <source>
        <strain evidence="4 5">DSM 16996</strain>
    </source>
</reference>
<accession>A0A2S6N0Q6</accession>
<dbReference type="InterPro" id="IPR001647">
    <property type="entry name" value="HTH_TetR"/>
</dbReference>
<dbReference type="InterPro" id="IPR009057">
    <property type="entry name" value="Homeodomain-like_sf"/>
</dbReference>
<gene>
    <name evidence="4" type="ORF">CCR94_18535</name>
</gene>
<organism evidence="4 5">
    <name type="scientific">Rhodoblastus sphagnicola</name>
    <dbReference type="NCBI Taxonomy" id="333368"/>
    <lineage>
        <taxon>Bacteria</taxon>
        <taxon>Pseudomonadati</taxon>
        <taxon>Pseudomonadota</taxon>
        <taxon>Alphaproteobacteria</taxon>
        <taxon>Hyphomicrobiales</taxon>
        <taxon>Rhodoblastaceae</taxon>
        <taxon>Rhodoblastus</taxon>
    </lineage>
</organism>
<keyword evidence="5" id="KW-1185">Reference proteome</keyword>
<dbReference type="PANTHER" id="PTHR47506:SF7">
    <property type="entry name" value="TRANSCRIPTIONAL REGULATORY PROTEIN"/>
    <property type="match status" value="1"/>
</dbReference>
<proteinExistence type="predicted"/>
<protein>
    <submittedName>
        <fullName evidence="4">TetR family transcriptional regulator</fullName>
    </submittedName>
</protein>
<comment type="caution">
    <text evidence="4">The sequence shown here is derived from an EMBL/GenBank/DDBJ whole genome shotgun (WGS) entry which is preliminary data.</text>
</comment>